<evidence type="ECO:0000256" key="2">
    <source>
        <dbReference type="ARBA" id="ARBA00022801"/>
    </source>
</evidence>
<keyword evidence="8" id="KW-1185">Reference proteome</keyword>
<dbReference type="PIRSF" id="PIRSF038800">
    <property type="entry name" value="KYNU"/>
    <property type="match status" value="1"/>
</dbReference>
<dbReference type="GO" id="GO:0008483">
    <property type="term" value="F:transaminase activity"/>
    <property type="evidence" value="ECO:0007669"/>
    <property type="project" value="UniProtKB-KW"/>
</dbReference>
<evidence type="ECO:0000256" key="5">
    <source>
        <dbReference type="PIRNR" id="PIRNR038800"/>
    </source>
</evidence>
<proteinExistence type="inferred from homology"/>
<keyword evidence="3 5" id="KW-0663">Pyridoxal phosphate</keyword>
<comment type="similarity">
    <text evidence="6">Belongs to the DegT/DnrJ/EryC1 family.</text>
</comment>
<dbReference type="RefSeq" id="WP_345729130.1">
    <property type="nucleotide sequence ID" value="NZ_BAAAYN010000023.1"/>
</dbReference>
<dbReference type="InterPro" id="IPR000653">
    <property type="entry name" value="DegT/StrS_aminotransferase"/>
</dbReference>
<comment type="subunit">
    <text evidence="5">Homodimer.</text>
</comment>
<comment type="caution">
    <text evidence="7">The sequence shown here is derived from an EMBL/GenBank/DDBJ whole genome shotgun (WGS) entry which is preliminary data.</text>
</comment>
<dbReference type="NCBIfam" id="TIGR01814">
    <property type="entry name" value="kynureninase"/>
    <property type="match status" value="1"/>
</dbReference>
<dbReference type="InterPro" id="IPR010111">
    <property type="entry name" value="Kynureninase"/>
</dbReference>
<reference evidence="8" key="1">
    <citation type="journal article" date="2019" name="Int. J. Syst. Evol. Microbiol.">
        <title>The Global Catalogue of Microorganisms (GCM) 10K type strain sequencing project: providing services to taxonomists for standard genome sequencing and annotation.</title>
        <authorList>
            <consortium name="The Broad Institute Genomics Platform"/>
            <consortium name="The Broad Institute Genome Sequencing Center for Infectious Disease"/>
            <person name="Wu L."/>
            <person name="Ma J."/>
        </authorList>
    </citation>
    <scope>NUCLEOTIDE SEQUENCE [LARGE SCALE GENOMIC DNA]</scope>
    <source>
        <strain evidence="8">JCM 9458</strain>
    </source>
</reference>
<dbReference type="SUPFAM" id="SSF53383">
    <property type="entry name" value="PLP-dependent transferases"/>
    <property type="match status" value="1"/>
</dbReference>
<name>A0ABP6T0F6_9ACTN</name>
<dbReference type="EC" id="3.7.1.3" evidence="4 5"/>
<dbReference type="InterPro" id="IPR015424">
    <property type="entry name" value="PyrdxlP-dep_Trfase"/>
</dbReference>
<protein>
    <recommendedName>
        <fullName evidence="4 5">Kynureninase</fullName>
        <ecNumber evidence="4 5">3.7.1.3</ecNumber>
    </recommendedName>
</protein>
<comment type="function">
    <text evidence="5">Catalyzes the cleavage of L-kynurenine (L-Kyn) and L-3-hydroxykynurenine (L-3OHKyn) into anthranilic acid (AA) and 3-hydroxyanthranilic acid (3-OHAA), respectively.</text>
</comment>
<accession>A0ABP6T0F6</accession>
<dbReference type="InterPro" id="IPR015422">
    <property type="entry name" value="PyrdxlP-dep_Trfase_small"/>
</dbReference>
<comment type="catalytic activity">
    <reaction evidence="5">
        <text>3-hydroxy-L-kynurenine + H2O = 3-hydroxyanthranilate + L-alanine + H(+)</text>
        <dbReference type="Rhea" id="RHEA:25143"/>
        <dbReference type="ChEBI" id="CHEBI:15377"/>
        <dbReference type="ChEBI" id="CHEBI:15378"/>
        <dbReference type="ChEBI" id="CHEBI:36559"/>
        <dbReference type="ChEBI" id="CHEBI:57972"/>
        <dbReference type="ChEBI" id="CHEBI:58125"/>
        <dbReference type="EC" id="3.7.1.3"/>
    </reaction>
</comment>
<evidence type="ECO:0000256" key="1">
    <source>
        <dbReference type="ARBA" id="ARBA00022642"/>
    </source>
</evidence>
<evidence type="ECO:0000313" key="8">
    <source>
        <dbReference type="Proteomes" id="UP001501676"/>
    </source>
</evidence>
<evidence type="ECO:0000313" key="7">
    <source>
        <dbReference type="EMBL" id="GAA3388400.1"/>
    </source>
</evidence>
<comment type="cofactor">
    <cofactor evidence="5">
        <name>pyridoxal 5'-phosphate</name>
        <dbReference type="ChEBI" id="CHEBI:597326"/>
    </cofactor>
</comment>
<dbReference type="Proteomes" id="UP001501676">
    <property type="component" value="Unassembled WGS sequence"/>
</dbReference>
<keyword evidence="7" id="KW-0808">Transferase</keyword>
<evidence type="ECO:0000256" key="6">
    <source>
        <dbReference type="RuleBase" id="RU004508"/>
    </source>
</evidence>
<keyword evidence="1 5" id="KW-0662">Pyridine nucleotide biosynthesis</keyword>
<comment type="similarity">
    <text evidence="5">Belongs to the kynureninase family.</text>
</comment>
<organism evidence="7 8">
    <name type="scientific">Cryptosporangium minutisporangium</name>
    <dbReference type="NCBI Taxonomy" id="113569"/>
    <lineage>
        <taxon>Bacteria</taxon>
        <taxon>Bacillati</taxon>
        <taxon>Actinomycetota</taxon>
        <taxon>Actinomycetes</taxon>
        <taxon>Cryptosporangiales</taxon>
        <taxon>Cryptosporangiaceae</taxon>
        <taxon>Cryptosporangium</taxon>
    </lineage>
</organism>
<dbReference type="Pfam" id="PF22580">
    <property type="entry name" value="KYNU_C"/>
    <property type="match status" value="1"/>
</dbReference>
<dbReference type="PANTHER" id="PTHR14084:SF0">
    <property type="entry name" value="KYNURENINASE"/>
    <property type="match status" value="1"/>
</dbReference>
<evidence type="ECO:0000256" key="4">
    <source>
        <dbReference type="NCBIfam" id="TIGR01814"/>
    </source>
</evidence>
<comment type="pathway">
    <text evidence="5">Amino-acid degradation; L-kynurenine degradation; L-alanine and anthranilate from L-kynurenine: step 1/1.</text>
</comment>
<dbReference type="Gene3D" id="3.40.640.10">
    <property type="entry name" value="Type I PLP-dependent aspartate aminotransferase-like (Major domain)"/>
    <property type="match status" value="1"/>
</dbReference>
<keyword evidence="2 5" id="KW-0378">Hydrolase</keyword>
<dbReference type="Gene3D" id="3.90.1150.10">
    <property type="entry name" value="Aspartate Aminotransferase, domain 1"/>
    <property type="match status" value="1"/>
</dbReference>
<evidence type="ECO:0000256" key="3">
    <source>
        <dbReference type="ARBA" id="ARBA00022898"/>
    </source>
</evidence>
<sequence>MTLDRAEAFDAADPLAAFRDRFVPADVVAYLDGNSLGRPLLATRDHLVRFVDETWGGRLIRAWNEGWTETPTTLGDTIGRVALGAAPGQTVVGDSTTVMLYKVARAALDARPGRAEIVLDTENFPTDRYVLEGIAAERGATLRWIDADPSAGVTPAQVAAVVGPDTAMVVLSQVAYRSGYLADVSAITAIAHRAGALVIWDLCHSVGVVPVELDAWGVDFAVGCTYKYLNGGPGAPAFAYVASRLHDEARQPIQGWMGSADPFAMRPGYQPATGVRQFVSGTPPVLAMLPMRDMLDLIDEAGLDAIRRKSIALTEFVLELSDELLAPLDVRVSTPRDAALRGGHVTLDHPDFQELVPLLWERGVVPDFRHPDGMRVGLSPLSTSFTEVARGLLIVAEELGAGHRKKAA</sequence>
<dbReference type="EMBL" id="BAAAYN010000023">
    <property type="protein sequence ID" value="GAA3388400.1"/>
    <property type="molecule type" value="Genomic_DNA"/>
</dbReference>
<comment type="pathway">
    <text evidence="5">Cofactor biosynthesis; NAD(+) biosynthesis; quinolinate from L-kynurenine: step 2/3.</text>
</comment>
<dbReference type="Pfam" id="PF01041">
    <property type="entry name" value="DegT_DnrJ_EryC1"/>
    <property type="match status" value="1"/>
</dbReference>
<dbReference type="PANTHER" id="PTHR14084">
    <property type="entry name" value="KYNURENINASE"/>
    <property type="match status" value="1"/>
</dbReference>
<gene>
    <name evidence="7" type="ORF">GCM10020369_34440</name>
</gene>
<dbReference type="InterPro" id="IPR015421">
    <property type="entry name" value="PyrdxlP-dep_Trfase_major"/>
</dbReference>
<comment type="catalytic activity">
    <reaction evidence="5">
        <text>L-kynurenine + H2O = anthranilate + L-alanine + H(+)</text>
        <dbReference type="Rhea" id="RHEA:16813"/>
        <dbReference type="ChEBI" id="CHEBI:15377"/>
        <dbReference type="ChEBI" id="CHEBI:15378"/>
        <dbReference type="ChEBI" id="CHEBI:16567"/>
        <dbReference type="ChEBI" id="CHEBI:57959"/>
        <dbReference type="ChEBI" id="CHEBI:57972"/>
        <dbReference type="EC" id="3.7.1.3"/>
    </reaction>
</comment>
<keyword evidence="7" id="KW-0032">Aminotransferase</keyword>